<sequence length="200" mass="22082">MSQDYQHACERAELLGLPKPSVEEWQQAQAADDESHRNDDDENNGALQDLDYADEATGRIGGGLDELNSILSTTQKKLNRFKTVCGSLGTLLKVKVGSRSGTPHHKPEDLEPDAKQEQLQEPRSAEPAATDEVMAVETLIEGNTCAAESDVQPNSNPKPIDLNQKMGSHLDKLDSLISKAENAQYSMQHQTKQMRKFLNK</sequence>
<proteinExistence type="predicted"/>
<reference evidence="2 3" key="1">
    <citation type="journal article" date="2010" name="Science">
        <title>Genomic comparison of the ants Camponotus floridanus and Harpegnathos saltator.</title>
        <authorList>
            <person name="Bonasio R."/>
            <person name="Zhang G."/>
            <person name="Ye C."/>
            <person name="Mutti N.S."/>
            <person name="Fang X."/>
            <person name="Qin N."/>
            <person name="Donahue G."/>
            <person name="Yang P."/>
            <person name="Li Q."/>
            <person name="Li C."/>
            <person name="Zhang P."/>
            <person name="Huang Z."/>
            <person name="Berger S.L."/>
            <person name="Reinberg D."/>
            <person name="Wang J."/>
            <person name="Liebig J."/>
        </authorList>
    </citation>
    <scope>NUCLEOTIDE SEQUENCE [LARGE SCALE GENOMIC DNA]</scope>
    <source>
        <strain evidence="2 3">R22 G/1</strain>
    </source>
</reference>
<gene>
    <name evidence="2" type="ORF">EAI_12481</name>
</gene>
<dbReference type="Proteomes" id="UP000008237">
    <property type="component" value="Unassembled WGS sequence"/>
</dbReference>
<dbReference type="OrthoDB" id="8192965at2759"/>
<dbReference type="PhylomeDB" id="E2B4H5"/>
<evidence type="ECO:0000313" key="3">
    <source>
        <dbReference type="Proteomes" id="UP000008237"/>
    </source>
</evidence>
<feature type="region of interest" description="Disordered" evidence="1">
    <location>
        <begin position="95"/>
        <end position="130"/>
    </location>
</feature>
<keyword evidence="3" id="KW-1185">Reference proteome</keyword>
<dbReference type="OMA" id="EDYQHAC"/>
<evidence type="ECO:0000256" key="1">
    <source>
        <dbReference type="SAM" id="MobiDB-lite"/>
    </source>
</evidence>
<dbReference type="FunCoup" id="E2B4H5">
    <property type="interactions" value="2"/>
</dbReference>
<dbReference type="EMBL" id="GL445560">
    <property type="protein sequence ID" value="EFN89411.1"/>
    <property type="molecule type" value="Genomic_DNA"/>
</dbReference>
<dbReference type="STRING" id="610380.E2B4H5"/>
<evidence type="ECO:0000313" key="2">
    <source>
        <dbReference type="EMBL" id="EFN89411.1"/>
    </source>
</evidence>
<dbReference type="InParanoid" id="E2B4H5"/>
<feature type="compositionally biased region" description="Basic and acidic residues" evidence="1">
    <location>
        <begin position="105"/>
        <end position="124"/>
    </location>
</feature>
<feature type="region of interest" description="Disordered" evidence="1">
    <location>
        <begin position="146"/>
        <end position="165"/>
    </location>
</feature>
<dbReference type="AlphaFoldDB" id="E2B4H5"/>
<organism evidence="3">
    <name type="scientific">Harpegnathos saltator</name>
    <name type="common">Jerdon's jumping ant</name>
    <dbReference type="NCBI Taxonomy" id="610380"/>
    <lineage>
        <taxon>Eukaryota</taxon>
        <taxon>Metazoa</taxon>
        <taxon>Ecdysozoa</taxon>
        <taxon>Arthropoda</taxon>
        <taxon>Hexapoda</taxon>
        <taxon>Insecta</taxon>
        <taxon>Pterygota</taxon>
        <taxon>Neoptera</taxon>
        <taxon>Endopterygota</taxon>
        <taxon>Hymenoptera</taxon>
        <taxon>Apocrita</taxon>
        <taxon>Aculeata</taxon>
        <taxon>Formicoidea</taxon>
        <taxon>Formicidae</taxon>
        <taxon>Ponerinae</taxon>
        <taxon>Ponerini</taxon>
        <taxon>Harpegnathos</taxon>
    </lineage>
</organism>
<evidence type="ECO:0008006" key="4">
    <source>
        <dbReference type="Google" id="ProtNLM"/>
    </source>
</evidence>
<dbReference type="KEGG" id="hst:105184924"/>
<protein>
    <recommendedName>
        <fullName evidence="4">Synaptosomal-associated protein 29</fullName>
    </recommendedName>
</protein>
<feature type="region of interest" description="Disordered" evidence="1">
    <location>
        <begin position="16"/>
        <end position="58"/>
    </location>
</feature>
<name>E2B4H5_HARSA</name>
<accession>E2B4H5</accession>